<comment type="function">
    <text evidence="5">Catalyzes the conversion of GlcNAc-PP-undecaprenol into ManNAc-GlcNAc-PP-undecaprenol, the first committed lipid intermediate in the de novo synthesis of teichoic acid.</text>
</comment>
<protein>
    <recommendedName>
        <fullName evidence="5">N-acetylglucosaminyldiphosphoundecaprenol N-acetyl-beta-D-mannosaminyltransferase</fullName>
        <ecNumber evidence="5">2.4.1.187</ecNumber>
    </recommendedName>
    <alternativeName>
        <fullName evidence="5">N-acetylmannosaminyltransferase</fullName>
    </alternativeName>
    <alternativeName>
        <fullName evidence="5">UDP-N-acetylmannosamine transferase</fullName>
    </alternativeName>
    <alternativeName>
        <fullName evidence="5">UDP-N-acetylmannosamine:N-acetylglucosaminyl pyrophosphorylundecaprenol N-acetylmannosaminyltransferase</fullName>
    </alternativeName>
</protein>
<evidence type="ECO:0000256" key="4">
    <source>
        <dbReference type="ARBA" id="ARBA00023316"/>
    </source>
</evidence>
<sequence>MSNEAIKILGVRVDKVNPAEAYNRFLQLMDIEALSMIFTPNTEIVMMAQQDKALKAILREADLVVPDGIGLVYASKLHKLGLEDRVPGIELMDRILKYCHTTKRSIYILGGKPGVAERATEAILKEYPCIESKGFQDGYFKPEQELKIIDRINELKPDILFVAMGAPKQEKWIYKHRKILNVKIAMGVGGSADVWAGTAKRAPAFYQKMNLEWLYRLLKNPSRIGRMMALPKFMLTVMLSRDFSKAYTPKQEEPKTSLNGVHREVYEQADQEKSASRR</sequence>
<evidence type="ECO:0000256" key="1">
    <source>
        <dbReference type="ARBA" id="ARBA00022676"/>
    </source>
</evidence>
<dbReference type="HAMAP" id="MF_02070">
    <property type="entry name" value="TagA_TarA"/>
    <property type="match status" value="1"/>
</dbReference>
<keyword evidence="3 5" id="KW-0777">Teichoic acid biosynthesis</keyword>
<reference evidence="7 8" key="1">
    <citation type="submission" date="2016-10" db="EMBL/GenBank/DDBJ databases">
        <authorList>
            <person name="de Groot N.N."/>
        </authorList>
    </citation>
    <scope>NUCLEOTIDE SEQUENCE [LARGE SCALE GENOMIC DNA]</scope>
    <source>
        <strain evidence="7 8">DSM 2784</strain>
    </source>
</reference>
<evidence type="ECO:0000313" key="8">
    <source>
        <dbReference type="Proteomes" id="UP000199208"/>
    </source>
</evidence>
<comment type="pathway">
    <text evidence="5">Cell wall biogenesis; teichoic acid biosynthesis.</text>
</comment>
<comment type="catalytic activity">
    <reaction evidence="5">
        <text>UDP-N-acetyl-alpha-D-mannosamine + N-acetyl-alpha-D-glucosaminyl-di-trans,octa-cis-undecaprenyl diphosphate = N-acetyl-beta-D-mannosaminyl-(1-&gt;4)-N-acetyl-alpha-D-glucosaminyl di-trans,octa-cis-undecaprenyl diphosphate + UDP + H(+)</text>
        <dbReference type="Rhea" id="RHEA:16053"/>
        <dbReference type="ChEBI" id="CHEBI:15378"/>
        <dbReference type="ChEBI" id="CHEBI:58223"/>
        <dbReference type="ChEBI" id="CHEBI:62959"/>
        <dbReference type="ChEBI" id="CHEBI:68623"/>
        <dbReference type="ChEBI" id="CHEBI:132210"/>
        <dbReference type="EC" id="2.4.1.187"/>
    </reaction>
</comment>
<dbReference type="GO" id="GO:0071555">
    <property type="term" value="P:cell wall organization"/>
    <property type="evidence" value="ECO:0007669"/>
    <property type="project" value="UniProtKB-KW"/>
</dbReference>
<dbReference type="GO" id="GO:0019350">
    <property type="term" value="P:teichoic acid biosynthetic process"/>
    <property type="evidence" value="ECO:0007669"/>
    <property type="project" value="UniProtKB-UniRule"/>
</dbReference>
<name>A0A1G5S4V2_9FIRM</name>
<dbReference type="NCBIfam" id="TIGR00696">
    <property type="entry name" value="wecG_tagA_cpsF"/>
    <property type="match status" value="1"/>
</dbReference>
<accession>A0A1G5S4V2</accession>
<dbReference type="Pfam" id="PF03808">
    <property type="entry name" value="Glyco_tran_WecG"/>
    <property type="match status" value="1"/>
</dbReference>
<dbReference type="EC" id="2.4.1.187" evidence="5"/>
<dbReference type="InterPro" id="IPR034714">
    <property type="entry name" value="TagA_TarA"/>
</dbReference>
<dbReference type="STRING" id="1120920.SAMN03080599_02444"/>
<dbReference type="InterPro" id="IPR004629">
    <property type="entry name" value="WecG_TagA_CpsF"/>
</dbReference>
<keyword evidence="4 5" id="KW-0961">Cell wall biogenesis/degradation</keyword>
<evidence type="ECO:0000256" key="3">
    <source>
        <dbReference type="ARBA" id="ARBA00022944"/>
    </source>
</evidence>
<dbReference type="EMBL" id="FMWL01000014">
    <property type="protein sequence ID" value="SCZ80781.1"/>
    <property type="molecule type" value="Genomic_DNA"/>
</dbReference>
<dbReference type="CDD" id="cd06533">
    <property type="entry name" value="Glyco_transf_WecG_TagA"/>
    <property type="match status" value="1"/>
</dbReference>
<keyword evidence="1 5" id="KW-0328">Glycosyltransferase</keyword>
<proteinExistence type="inferred from homology"/>
<dbReference type="PANTHER" id="PTHR34136:SF1">
    <property type="entry name" value="UDP-N-ACETYL-D-MANNOSAMINURONIC ACID TRANSFERASE"/>
    <property type="match status" value="1"/>
</dbReference>
<dbReference type="RefSeq" id="WP_092591901.1">
    <property type="nucleotide sequence ID" value="NZ_FMWL01000014.1"/>
</dbReference>
<dbReference type="GO" id="GO:0047244">
    <property type="term" value="F:N-acetylglucosaminyldiphosphoundecaprenol N-acetyl-beta-D-mannosaminyltransferase activity"/>
    <property type="evidence" value="ECO:0007669"/>
    <property type="project" value="UniProtKB-UniRule"/>
</dbReference>
<dbReference type="PANTHER" id="PTHR34136">
    <property type="match status" value="1"/>
</dbReference>
<dbReference type="Proteomes" id="UP000199208">
    <property type="component" value="Unassembled WGS sequence"/>
</dbReference>
<keyword evidence="8" id="KW-1185">Reference proteome</keyword>
<gene>
    <name evidence="7" type="ORF">SAMN03080599_02444</name>
</gene>
<keyword evidence="2 5" id="KW-0808">Transferase</keyword>
<comment type="similarity">
    <text evidence="5">Belongs to the glycosyltransferase 26 family. TagA/TarA subfamily.</text>
</comment>
<dbReference type="UniPathway" id="UPA00632"/>
<evidence type="ECO:0000256" key="5">
    <source>
        <dbReference type="HAMAP-Rule" id="MF_02070"/>
    </source>
</evidence>
<evidence type="ECO:0000256" key="2">
    <source>
        <dbReference type="ARBA" id="ARBA00022679"/>
    </source>
</evidence>
<dbReference type="OrthoDB" id="9771846at2"/>
<evidence type="ECO:0000313" key="7">
    <source>
        <dbReference type="EMBL" id="SCZ80781.1"/>
    </source>
</evidence>
<organism evidence="7 8">
    <name type="scientific">Acidaminobacter hydrogenoformans DSM 2784</name>
    <dbReference type="NCBI Taxonomy" id="1120920"/>
    <lineage>
        <taxon>Bacteria</taxon>
        <taxon>Bacillati</taxon>
        <taxon>Bacillota</taxon>
        <taxon>Clostridia</taxon>
        <taxon>Peptostreptococcales</taxon>
        <taxon>Acidaminobacteraceae</taxon>
        <taxon>Acidaminobacter</taxon>
    </lineage>
</organism>
<feature type="compositionally biased region" description="Basic and acidic residues" evidence="6">
    <location>
        <begin position="250"/>
        <end position="278"/>
    </location>
</feature>
<feature type="region of interest" description="Disordered" evidence="6">
    <location>
        <begin position="248"/>
        <end position="278"/>
    </location>
</feature>
<dbReference type="AlphaFoldDB" id="A0A1G5S4V2"/>
<evidence type="ECO:0000256" key="6">
    <source>
        <dbReference type="SAM" id="MobiDB-lite"/>
    </source>
</evidence>